<evidence type="ECO:0000313" key="2">
    <source>
        <dbReference type="Proteomes" id="UP000190657"/>
    </source>
</evidence>
<name>A0A1T4M9Q8_9FIRM</name>
<dbReference type="InterPro" id="IPR036116">
    <property type="entry name" value="FN3_sf"/>
</dbReference>
<reference evidence="1 2" key="1">
    <citation type="submission" date="2017-02" db="EMBL/GenBank/DDBJ databases">
        <authorList>
            <person name="Peterson S.W."/>
        </authorList>
    </citation>
    <scope>NUCLEOTIDE SEQUENCE [LARGE SCALE GENOMIC DNA]</scope>
    <source>
        <strain evidence="1 2">ATCC 51222</strain>
    </source>
</reference>
<sequence length="357" mass="39762">MTAIVVFGASVPAYAGSVHQDYTGVKTAMTGEAPLVQSTFDMMQPKKTEVFSVEAYDIGESTAKIKWSGDKIYLGYNIYMFNPVTHGFEEYATTNTTGISISGLCDDSTYKFMVASAISDESLGIVSFKTTSLKPQLKIDEISSDGIKLTVENIYDDSKIVVYRSDNDKEFEKIGVVKGENSFVDEQAKVNVRYTYKVKMVSAHKDRFSDAVEAEIPEEMGLPEVSGETKTYAYYTAVTAKGSPQYALLNSDECYTDEETGIRMIGDYYCVALGSFYGSTIGTRYRITFSTGKSIKVILCDQKSDRHTDSNHQYAVRNCDIMEFYVEKGKIPSNVRGNYGNLEQFSGEIVKIERYSL</sequence>
<accession>A0A1T4M9Q8</accession>
<dbReference type="InterPro" id="IPR013783">
    <property type="entry name" value="Ig-like_fold"/>
</dbReference>
<dbReference type="STRING" id="290054.SAMN02745114_01186"/>
<dbReference type="RefSeq" id="WP_078768664.1">
    <property type="nucleotide sequence ID" value="NZ_FUWW01000012.1"/>
</dbReference>
<gene>
    <name evidence="1" type="ORF">SAMN02745114_01186</name>
</gene>
<dbReference type="EMBL" id="FUWW01000012">
    <property type="protein sequence ID" value="SJZ63770.1"/>
    <property type="molecule type" value="Genomic_DNA"/>
</dbReference>
<organism evidence="1 2">
    <name type="scientific">Eubacterium coprostanoligenes</name>
    <dbReference type="NCBI Taxonomy" id="290054"/>
    <lineage>
        <taxon>Bacteria</taxon>
        <taxon>Bacillati</taxon>
        <taxon>Bacillota</taxon>
        <taxon>Clostridia</taxon>
        <taxon>Eubacteriales</taxon>
        <taxon>Eubacteriaceae</taxon>
        <taxon>Eubacterium</taxon>
    </lineage>
</organism>
<dbReference type="Gene3D" id="2.60.40.10">
    <property type="entry name" value="Immunoglobulins"/>
    <property type="match status" value="1"/>
</dbReference>
<keyword evidence="2" id="KW-1185">Reference proteome</keyword>
<dbReference type="Proteomes" id="UP000190657">
    <property type="component" value="Unassembled WGS sequence"/>
</dbReference>
<evidence type="ECO:0000313" key="1">
    <source>
        <dbReference type="EMBL" id="SJZ63770.1"/>
    </source>
</evidence>
<proteinExistence type="predicted"/>
<dbReference type="SUPFAM" id="SSF49265">
    <property type="entry name" value="Fibronectin type III"/>
    <property type="match status" value="1"/>
</dbReference>
<protein>
    <submittedName>
        <fullName evidence="1">Uncharacterized protein</fullName>
    </submittedName>
</protein>
<dbReference type="OrthoDB" id="1999618at2"/>
<dbReference type="AlphaFoldDB" id="A0A1T4M9Q8"/>